<comment type="subcellular location">
    <subcellularLocation>
        <location evidence="2 9">Cell membrane</location>
        <topology evidence="2 9">Multi-pass membrane protein</topology>
    </subcellularLocation>
</comment>
<dbReference type="PANTHER" id="PTHR36835:SF1">
    <property type="entry name" value="CYTOCHROME BO(3) UBIQUINOL OXIDASE SUBUNIT 4"/>
    <property type="match status" value="1"/>
</dbReference>
<dbReference type="EC" id="1.10.3.-" evidence="9"/>
<keyword evidence="5 9" id="KW-0812">Transmembrane</keyword>
<evidence type="ECO:0000256" key="9">
    <source>
        <dbReference type="RuleBase" id="RU367153"/>
    </source>
</evidence>
<evidence type="ECO:0000256" key="4">
    <source>
        <dbReference type="ARBA" id="ARBA00022475"/>
    </source>
</evidence>
<reference evidence="10 11" key="1">
    <citation type="submission" date="2021-01" db="EMBL/GenBank/DDBJ databases">
        <title>Genomic Encyclopedia of Type Strains, Phase IV (KMG-IV): sequencing the most valuable type-strain genomes for metagenomic binning, comparative biology and taxonomic classification.</title>
        <authorList>
            <person name="Goeker M."/>
        </authorList>
    </citation>
    <scope>NUCLEOTIDE SEQUENCE [LARGE SCALE GENOMIC DNA]</scope>
    <source>
        <strain evidence="10 11">DSM 100968</strain>
    </source>
</reference>
<sequence>MRENENQAVQSEHAAFPWKQVFGLLLSLALTFLALWVVLGLSLSVHATLTIIIGLAILQALIQLFMFMHFTEGTEPVHQIIGIAFGLFVTAMVVVLTLWILYYAI</sequence>
<dbReference type="Pfam" id="PF03626">
    <property type="entry name" value="COX4_pro"/>
    <property type="match status" value="1"/>
</dbReference>
<feature type="transmembrane region" description="Helical" evidence="9">
    <location>
        <begin position="80"/>
        <end position="102"/>
    </location>
</feature>
<evidence type="ECO:0000313" key="11">
    <source>
        <dbReference type="Proteomes" id="UP000823201"/>
    </source>
</evidence>
<dbReference type="Proteomes" id="UP000823201">
    <property type="component" value="Unassembled WGS sequence"/>
</dbReference>
<evidence type="ECO:0000256" key="6">
    <source>
        <dbReference type="ARBA" id="ARBA00022989"/>
    </source>
</evidence>
<dbReference type="InterPro" id="IPR005171">
    <property type="entry name" value="Cyt_c_oxidase_su4_prok"/>
</dbReference>
<dbReference type="PANTHER" id="PTHR36835">
    <property type="entry name" value="CYTOCHROME BO(3) UBIQUINOL OXIDASE SUBUNIT 4"/>
    <property type="match status" value="1"/>
</dbReference>
<evidence type="ECO:0000256" key="8">
    <source>
        <dbReference type="ARBA" id="ARBA00023136"/>
    </source>
</evidence>
<feature type="transmembrane region" description="Helical" evidence="9">
    <location>
        <begin position="45"/>
        <end position="68"/>
    </location>
</feature>
<name>A0ABS2Q563_9BACL</name>
<evidence type="ECO:0000256" key="5">
    <source>
        <dbReference type="ARBA" id="ARBA00022692"/>
    </source>
</evidence>
<evidence type="ECO:0000256" key="2">
    <source>
        <dbReference type="ARBA" id="ARBA00004651"/>
    </source>
</evidence>
<evidence type="ECO:0000256" key="1">
    <source>
        <dbReference type="ARBA" id="ARBA00000725"/>
    </source>
</evidence>
<dbReference type="EMBL" id="JAFBEV010000002">
    <property type="protein sequence ID" value="MBM7656928.1"/>
    <property type="molecule type" value="Genomic_DNA"/>
</dbReference>
<evidence type="ECO:0000313" key="10">
    <source>
        <dbReference type="EMBL" id="MBM7656928.1"/>
    </source>
</evidence>
<evidence type="ECO:0000256" key="7">
    <source>
        <dbReference type="ARBA" id="ARBA00023002"/>
    </source>
</evidence>
<dbReference type="InterPro" id="IPR014250">
    <property type="entry name" value="QoxD"/>
</dbReference>
<keyword evidence="8 9" id="KW-0472">Membrane</keyword>
<accession>A0ABS2Q563</accession>
<keyword evidence="4 9" id="KW-1003">Cell membrane</keyword>
<keyword evidence="11" id="KW-1185">Reference proteome</keyword>
<dbReference type="InterPro" id="IPR050968">
    <property type="entry name" value="Cytochrome_c_oxidase_bac_sub4"/>
</dbReference>
<protein>
    <recommendedName>
        <fullName evidence="9">Quinol oxidase subunit 4</fullName>
        <ecNumber evidence="9">1.10.3.-</ecNumber>
    </recommendedName>
</protein>
<dbReference type="NCBIfam" id="TIGR02901">
    <property type="entry name" value="QoxD"/>
    <property type="match status" value="1"/>
</dbReference>
<feature type="transmembrane region" description="Helical" evidence="9">
    <location>
        <begin position="21"/>
        <end position="39"/>
    </location>
</feature>
<comment type="similarity">
    <text evidence="3 9">Belongs to the cytochrome c oxidase bacterial subunit 4 family.</text>
</comment>
<comment type="caution">
    <text evidence="10">The sequence shown here is derived from an EMBL/GenBank/DDBJ whole genome shotgun (WGS) entry which is preliminary data.</text>
</comment>
<comment type="function">
    <text evidence="9">Catalyzes quinol oxidation with the concomitant reduction of oxygen to water.</text>
</comment>
<comment type="catalytic activity">
    <reaction evidence="1 9">
        <text>2 a quinol + O2 = 2 a quinone + 2 H2O</text>
        <dbReference type="Rhea" id="RHEA:55376"/>
        <dbReference type="ChEBI" id="CHEBI:15377"/>
        <dbReference type="ChEBI" id="CHEBI:15379"/>
        <dbReference type="ChEBI" id="CHEBI:24646"/>
        <dbReference type="ChEBI" id="CHEBI:132124"/>
    </reaction>
</comment>
<gene>
    <name evidence="10" type="ORF">JOC27_000365</name>
</gene>
<keyword evidence="7 9" id="KW-0560">Oxidoreductase</keyword>
<evidence type="ECO:0000256" key="3">
    <source>
        <dbReference type="ARBA" id="ARBA00008079"/>
    </source>
</evidence>
<proteinExistence type="inferred from homology"/>
<organism evidence="10 11">
    <name type="scientific">Sporolactobacillus spathodeae</name>
    <dbReference type="NCBI Taxonomy" id="1465502"/>
    <lineage>
        <taxon>Bacteria</taxon>
        <taxon>Bacillati</taxon>
        <taxon>Bacillota</taxon>
        <taxon>Bacilli</taxon>
        <taxon>Bacillales</taxon>
        <taxon>Sporolactobacillaceae</taxon>
        <taxon>Sporolactobacillus</taxon>
    </lineage>
</organism>
<keyword evidence="6 9" id="KW-1133">Transmembrane helix</keyword>
<dbReference type="RefSeq" id="WP_205005285.1">
    <property type="nucleotide sequence ID" value="NZ_CBCRXA010000002.1"/>
</dbReference>